<feature type="region of interest" description="Disordered" evidence="1">
    <location>
        <begin position="31"/>
        <end position="276"/>
    </location>
</feature>
<feature type="non-terminal residue" evidence="2">
    <location>
        <position position="377"/>
    </location>
</feature>
<comment type="caution">
    <text evidence="2">The sequence shown here is derived from an EMBL/GenBank/DDBJ whole genome shotgun (WGS) entry which is preliminary data.</text>
</comment>
<evidence type="ECO:0000313" key="2">
    <source>
        <dbReference type="EMBL" id="EJK65401.1"/>
    </source>
</evidence>
<name>K0SWN8_THAOC</name>
<evidence type="ECO:0000256" key="1">
    <source>
        <dbReference type="SAM" id="MobiDB-lite"/>
    </source>
</evidence>
<dbReference type="AlphaFoldDB" id="K0SWN8"/>
<feature type="compositionally biased region" description="Basic and acidic residues" evidence="1">
    <location>
        <begin position="289"/>
        <end position="319"/>
    </location>
</feature>
<protein>
    <submittedName>
        <fullName evidence="2">Uncharacterized protein</fullName>
    </submittedName>
</protein>
<sequence length="377" mass="39874">MSANSTVVAAGVSATLQLLRVVADLVTVASRTAKRNEAEIENAKSPPSPDKKGDGGGGGSRRGFSVRNFDGRLSAVSARGFGRGADREDVAHPPPQRPQLARTRDVPSGRVRGRGGRRRRDPPRSQDGGRGGGASALAVPPPRRIRLPRGGDRHVGPAEQRRLHERTLRVGPPGVRQRRGAAGTGHGRSGLPQEEVRVAPEGSPRHVRTDTAPGVRDGRGHAARGDHRPDHVRRRRDARVPVGLRAAGRGGGAGLPAPRGRGEGGQEGQAQQACAPHDTQAVLLAGRHGDVRRDESDTRPDHVAVRRVEQGVQPHESDIAGKGVDGVDEGRVRDGGQIFHLLRHHAVRELDVQGEPESGLPEGVAGGLRAAERGELQ</sequence>
<feature type="compositionally biased region" description="Basic residues" evidence="1">
    <location>
        <begin position="111"/>
        <end position="121"/>
    </location>
</feature>
<reference evidence="2 3" key="1">
    <citation type="journal article" date="2012" name="Genome Biol.">
        <title>Genome and low-iron response of an oceanic diatom adapted to chronic iron limitation.</title>
        <authorList>
            <person name="Lommer M."/>
            <person name="Specht M."/>
            <person name="Roy A.S."/>
            <person name="Kraemer L."/>
            <person name="Andreson R."/>
            <person name="Gutowska M.A."/>
            <person name="Wolf J."/>
            <person name="Bergner S.V."/>
            <person name="Schilhabel M.B."/>
            <person name="Klostermeier U.C."/>
            <person name="Beiko R.G."/>
            <person name="Rosenstiel P."/>
            <person name="Hippler M."/>
            <person name="Laroche J."/>
        </authorList>
    </citation>
    <scope>NUCLEOTIDE SEQUENCE [LARGE SCALE GENOMIC DNA]</scope>
    <source>
        <strain evidence="2 3">CCMP1005</strain>
    </source>
</reference>
<dbReference type="Proteomes" id="UP000266841">
    <property type="component" value="Unassembled WGS sequence"/>
</dbReference>
<feature type="region of interest" description="Disordered" evidence="1">
    <location>
        <begin position="289"/>
        <end position="331"/>
    </location>
</feature>
<evidence type="ECO:0000313" key="3">
    <source>
        <dbReference type="Proteomes" id="UP000266841"/>
    </source>
</evidence>
<organism evidence="2 3">
    <name type="scientific">Thalassiosira oceanica</name>
    <name type="common">Marine diatom</name>
    <dbReference type="NCBI Taxonomy" id="159749"/>
    <lineage>
        <taxon>Eukaryota</taxon>
        <taxon>Sar</taxon>
        <taxon>Stramenopiles</taxon>
        <taxon>Ochrophyta</taxon>
        <taxon>Bacillariophyta</taxon>
        <taxon>Coscinodiscophyceae</taxon>
        <taxon>Thalassiosirophycidae</taxon>
        <taxon>Thalassiosirales</taxon>
        <taxon>Thalassiosiraceae</taxon>
        <taxon>Thalassiosira</taxon>
    </lineage>
</organism>
<accession>K0SWN8</accession>
<feature type="compositionally biased region" description="Basic and acidic residues" evidence="1">
    <location>
        <begin position="194"/>
        <end position="209"/>
    </location>
</feature>
<gene>
    <name evidence="2" type="ORF">THAOC_13740</name>
</gene>
<feature type="compositionally biased region" description="Basic and acidic residues" evidence="1">
    <location>
        <begin position="216"/>
        <end position="229"/>
    </location>
</feature>
<feature type="compositionally biased region" description="Basic and acidic residues" evidence="1">
    <location>
        <begin position="149"/>
        <end position="168"/>
    </location>
</feature>
<proteinExistence type="predicted"/>
<keyword evidence="3" id="KW-1185">Reference proteome</keyword>
<feature type="region of interest" description="Disordered" evidence="1">
    <location>
        <begin position="352"/>
        <end position="377"/>
    </location>
</feature>
<dbReference type="EMBL" id="AGNL01015882">
    <property type="protein sequence ID" value="EJK65401.1"/>
    <property type="molecule type" value="Genomic_DNA"/>
</dbReference>